<dbReference type="EMBL" id="BIMW01000212">
    <property type="protein sequence ID" value="GCE96641.1"/>
    <property type="molecule type" value="Genomic_DNA"/>
</dbReference>
<evidence type="ECO:0000313" key="2">
    <source>
        <dbReference type="Proteomes" id="UP000326169"/>
    </source>
</evidence>
<dbReference type="Proteomes" id="UP000326169">
    <property type="component" value="Unassembled WGS sequence"/>
</dbReference>
<accession>A0A5M3TEU9</accession>
<reference evidence="1 2" key="1">
    <citation type="journal article" date="2019" name="J Genomics">
        <title>The Draft Genome of a Hydrogen-producing Cyanobacterium, Arthrospira platensis NIES-46.</title>
        <authorList>
            <person name="Suzuki S."/>
            <person name="Yamaguchi H."/>
            <person name="Kawachi M."/>
        </authorList>
    </citation>
    <scope>NUCLEOTIDE SEQUENCE [LARGE SCALE GENOMIC DNA]</scope>
    <source>
        <strain evidence="1 2">NIES-46</strain>
    </source>
</reference>
<name>A0A5M3TEU9_LIMPL</name>
<gene>
    <name evidence="1" type="ORF">NIES46_47130</name>
</gene>
<proteinExistence type="predicted"/>
<dbReference type="RefSeq" id="WP_014275490.1">
    <property type="nucleotide sequence ID" value="NZ_BIMW01000212.1"/>
</dbReference>
<evidence type="ECO:0000313" key="1">
    <source>
        <dbReference type="EMBL" id="GCE96641.1"/>
    </source>
</evidence>
<dbReference type="GeneID" id="301685422"/>
<protein>
    <submittedName>
        <fullName evidence="1">Uncharacterized protein</fullName>
    </submittedName>
</protein>
<sequence>MSFTDAYGTWEVIASSYQPSQEWIIHSSPVTQYSLLRFRFLTDWERWTNPYDGYRSMLLIRGHYSNNSGNSDWITGQRTVYVTEEPQLINYPPVQEFTDNPSVIRRLGVRRRFFKNATWIENHPTMDLKFDVTIEAFVS</sequence>
<comment type="caution">
    <text evidence="1">The sequence shown here is derived from an EMBL/GenBank/DDBJ whole genome shotgun (WGS) entry which is preliminary data.</text>
</comment>
<organism evidence="1 2">
    <name type="scientific">Limnospira platensis NIES-46</name>
    <dbReference type="NCBI Taxonomy" id="1236695"/>
    <lineage>
        <taxon>Bacteria</taxon>
        <taxon>Bacillati</taxon>
        <taxon>Cyanobacteriota</taxon>
        <taxon>Cyanophyceae</taxon>
        <taxon>Oscillatoriophycideae</taxon>
        <taxon>Oscillatoriales</taxon>
        <taxon>Sirenicapillariaceae</taxon>
        <taxon>Limnospira</taxon>
    </lineage>
</organism>
<keyword evidence="2" id="KW-1185">Reference proteome</keyword>